<keyword evidence="9" id="KW-1185">Reference proteome</keyword>
<name>A0ABQ1WA06_9BACL</name>
<comment type="caution">
    <text evidence="8">The sequence shown here is derived from an EMBL/GenBank/DDBJ whole genome shotgun (WGS) entry which is preliminary data.</text>
</comment>
<dbReference type="InterPro" id="IPR051313">
    <property type="entry name" value="Bact_iron-sidero_bind"/>
</dbReference>
<accession>A0ABQ1WA06</accession>
<evidence type="ECO:0000313" key="9">
    <source>
        <dbReference type="Proteomes" id="UP000608420"/>
    </source>
</evidence>
<reference evidence="9" key="1">
    <citation type="journal article" date="2019" name="Int. J. Syst. Evol. Microbiol.">
        <title>The Global Catalogue of Microorganisms (GCM) 10K type strain sequencing project: providing services to taxonomists for standard genome sequencing and annotation.</title>
        <authorList>
            <consortium name="The Broad Institute Genomics Platform"/>
            <consortium name="The Broad Institute Genome Sequencing Center for Infectious Disease"/>
            <person name="Wu L."/>
            <person name="Ma J."/>
        </authorList>
    </citation>
    <scope>NUCLEOTIDE SEQUENCE [LARGE SCALE GENOMIC DNA]</scope>
    <source>
        <strain evidence="9">CGMCC 1.15420</strain>
    </source>
</reference>
<proteinExistence type="inferred from homology"/>
<keyword evidence="4 6" id="KW-0732">Signal</keyword>
<dbReference type="Pfam" id="PF01497">
    <property type="entry name" value="Peripla_BP_2"/>
    <property type="match status" value="1"/>
</dbReference>
<evidence type="ECO:0000259" key="7">
    <source>
        <dbReference type="PROSITE" id="PS50983"/>
    </source>
</evidence>
<feature type="region of interest" description="Disordered" evidence="5">
    <location>
        <begin position="27"/>
        <end position="64"/>
    </location>
</feature>
<evidence type="ECO:0000256" key="5">
    <source>
        <dbReference type="SAM" id="MobiDB-lite"/>
    </source>
</evidence>
<evidence type="ECO:0000256" key="4">
    <source>
        <dbReference type="ARBA" id="ARBA00022729"/>
    </source>
</evidence>
<feature type="compositionally biased region" description="Polar residues" evidence="5">
    <location>
        <begin position="32"/>
        <end position="61"/>
    </location>
</feature>
<dbReference type="CDD" id="cd01138">
    <property type="entry name" value="FeuA"/>
    <property type="match status" value="1"/>
</dbReference>
<comment type="similarity">
    <text evidence="2">Belongs to the bacterial solute-binding protein 8 family.</text>
</comment>
<evidence type="ECO:0000256" key="1">
    <source>
        <dbReference type="ARBA" id="ARBA00004196"/>
    </source>
</evidence>
<dbReference type="Proteomes" id="UP000608420">
    <property type="component" value="Unassembled WGS sequence"/>
</dbReference>
<dbReference type="InterPro" id="IPR002491">
    <property type="entry name" value="ABC_transptr_periplasmic_BD"/>
</dbReference>
<dbReference type="PANTHER" id="PTHR30532">
    <property type="entry name" value="IRON III DICITRATE-BINDING PERIPLASMIC PROTEIN"/>
    <property type="match status" value="1"/>
</dbReference>
<evidence type="ECO:0000256" key="3">
    <source>
        <dbReference type="ARBA" id="ARBA00022448"/>
    </source>
</evidence>
<gene>
    <name evidence="8" type="primary">fhuD</name>
    <name evidence="8" type="ORF">GCM10010913_48140</name>
</gene>
<evidence type="ECO:0000313" key="8">
    <source>
        <dbReference type="EMBL" id="GGG20300.1"/>
    </source>
</evidence>
<dbReference type="Gene3D" id="3.40.50.1980">
    <property type="entry name" value="Nitrogenase molybdenum iron protein domain"/>
    <property type="match status" value="2"/>
</dbReference>
<dbReference type="PANTHER" id="PTHR30532:SF26">
    <property type="entry name" value="IRON(3+)-HYDROXAMATE-BINDING PROTEIN FHUD"/>
    <property type="match status" value="1"/>
</dbReference>
<sequence>MKKLFIPLVLLLVVALSACGGEPANHVGNEGEASQTPAANTAGEANTESGEAGTFTYQSENGPVEVPKNPQRVVVITRFLTGNVMLLGVPLVGVDEMSKENPNFKEQLKDVEDVTDESLEKIIELEPDLIIGQSDIKNIDKLKQIAPTVTYTYGKLDYLTQQLEIGKLLNKEKEAQAWVDDFQARTKKAGEEIKAKIGENATVSVIETFNKQLYVYGDNFGRGTEILYQAFGLSMPEKVKEATEKDGYLALSTEVLKDYLGDYVIFSKNAEEDNSFQNTETYKNLPAVKNNHVYEADAKAFYFNDPLSMEYQLDFFIKSFLGDENK</sequence>
<feature type="signal peptide" evidence="6">
    <location>
        <begin position="1"/>
        <end position="20"/>
    </location>
</feature>
<feature type="domain" description="Fe/B12 periplasmic-binding" evidence="7">
    <location>
        <begin position="72"/>
        <end position="324"/>
    </location>
</feature>
<feature type="chain" id="PRO_5046066573" evidence="6">
    <location>
        <begin position="21"/>
        <end position="326"/>
    </location>
</feature>
<dbReference type="RefSeq" id="WP_120465090.1">
    <property type="nucleotide sequence ID" value="NZ_BMIW01000070.1"/>
</dbReference>
<keyword evidence="3" id="KW-0813">Transport</keyword>
<evidence type="ECO:0000256" key="6">
    <source>
        <dbReference type="SAM" id="SignalP"/>
    </source>
</evidence>
<comment type="subcellular location">
    <subcellularLocation>
        <location evidence="1">Cell envelope</location>
    </subcellularLocation>
</comment>
<organism evidence="8 9">
    <name type="scientific">Paenibacillus aceti</name>
    <dbReference type="NCBI Taxonomy" id="1820010"/>
    <lineage>
        <taxon>Bacteria</taxon>
        <taxon>Bacillati</taxon>
        <taxon>Bacillota</taxon>
        <taxon>Bacilli</taxon>
        <taxon>Bacillales</taxon>
        <taxon>Paenibacillaceae</taxon>
        <taxon>Paenibacillus</taxon>
    </lineage>
</organism>
<evidence type="ECO:0000256" key="2">
    <source>
        <dbReference type="ARBA" id="ARBA00008814"/>
    </source>
</evidence>
<dbReference type="PROSITE" id="PS51257">
    <property type="entry name" value="PROKAR_LIPOPROTEIN"/>
    <property type="match status" value="1"/>
</dbReference>
<protein>
    <submittedName>
        <fullName evidence="8">ABC transporter substrate-binding protein</fullName>
    </submittedName>
</protein>
<dbReference type="SUPFAM" id="SSF53807">
    <property type="entry name" value="Helical backbone' metal receptor"/>
    <property type="match status" value="1"/>
</dbReference>
<dbReference type="PROSITE" id="PS50983">
    <property type="entry name" value="FE_B12_PBP"/>
    <property type="match status" value="1"/>
</dbReference>
<dbReference type="EMBL" id="BMIW01000070">
    <property type="protein sequence ID" value="GGG20300.1"/>
    <property type="molecule type" value="Genomic_DNA"/>
</dbReference>